<dbReference type="AlphaFoldDB" id="A0A6J4PGT0"/>
<accession>A0A6J4PGT0</accession>
<proteinExistence type="predicted"/>
<evidence type="ECO:0000256" key="1">
    <source>
        <dbReference type="SAM" id="MobiDB-lite"/>
    </source>
</evidence>
<feature type="compositionally biased region" description="Basic residues" evidence="1">
    <location>
        <begin position="15"/>
        <end position="27"/>
    </location>
</feature>
<dbReference type="EC" id="5.1.3.13" evidence="2"/>
<sequence length="180" mass="19623">DRRAGRPRDRDPRPAGRRPARARRRARLVQGELPAREARRGGLPVPGRRAEQRGLQPRGRRHARHPRRTVGQVRLGGARSGVRGDPRPARPAHPRAGGDPGAGPGQRDPRAAGLRQQLPDPRARRGLHLPRQRALVAGRAVHPRAGLRPGSGDRLADRGGRQHPVRQGPRPPAARRAGPV</sequence>
<feature type="compositionally biased region" description="Basic residues" evidence="1">
    <location>
        <begin position="58"/>
        <end position="68"/>
    </location>
</feature>
<feature type="compositionally biased region" description="Basic and acidic residues" evidence="1">
    <location>
        <begin position="1"/>
        <end position="14"/>
    </location>
</feature>
<evidence type="ECO:0000313" key="2">
    <source>
        <dbReference type="EMBL" id="CAA9415684.1"/>
    </source>
</evidence>
<feature type="non-terminal residue" evidence="2">
    <location>
        <position position="1"/>
    </location>
</feature>
<gene>
    <name evidence="2" type="ORF">AVDCRST_MAG66-2303</name>
</gene>
<dbReference type="EMBL" id="CADCUS010000340">
    <property type="protein sequence ID" value="CAA9415684.1"/>
    <property type="molecule type" value="Genomic_DNA"/>
</dbReference>
<protein>
    <submittedName>
        <fullName evidence="2">dTDP-4-dehydrorhamnose 3,5-epimerase</fullName>
        <ecNumber evidence="2">5.1.3.13</ecNumber>
    </submittedName>
</protein>
<dbReference type="GO" id="GO:0008830">
    <property type="term" value="F:dTDP-4-dehydrorhamnose 3,5-epimerase activity"/>
    <property type="evidence" value="ECO:0007669"/>
    <property type="project" value="UniProtKB-EC"/>
</dbReference>
<feature type="region of interest" description="Disordered" evidence="1">
    <location>
        <begin position="1"/>
        <end position="180"/>
    </location>
</feature>
<feature type="non-terminal residue" evidence="2">
    <location>
        <position position="180"/>
    </location>
</feature>
<keyword evidence="2" id="KW-0413">Isomerase</keyword>
<organism evidence="2">
    <name type="scientific">uncultured Pseudonocardia sp</name>
    <dbReference type="NCBI Taxonomy" id="211455"/>
    <lineage>
        <taxon>Bacteria</taxon>
        <taxon>Bacillati</taxon>
        <taxon>Actinomycetota</taxon>
        <taxon>Actinomycetes</taxon>
        <taxon>Pseudonocardiales</taxon>
        <taxon>Pseudonocardiaceae</taxon>
        <taxon>Pseudonocardia</taxon>
        <taxon>environmental samples</taxon>
    </lineage>
</organism>
<name>A0A6J4PGT0_9PSEU</name>
<reference evidence="2" key="1">
    <citation type="submission" date="2020-02" db="EMBL/GenBank/DDBJ databases">
        <authorList>
            <person name="Meier V. D."/>
        </authorList>
    </citation>
    <scope>NUCLEOTIDE SEQUENCE</scope>
    <source>
        <strain evidence="2">AVDCRST_MAG66</strain>
    </source>
</reference>